<keyword evidence="3 6" id="KW-0812">Transmembrane</keyword>
<evidence type="ECO:0000256" key="4">
    <source>
        <dbReference type="ARBA" id="ARBA00022989"/>
    </source>
</evidence>
<dbReference type="Pfam" id="PF12698">
    <property type="entry name" value="ABC2_membrane_3"/>
    <property type="match status" value="1"/>
</dbReference>
<keyword evidence="4 6" id="KW-1133">Transmembrane helix</keyword>
<comment type="subcellular location">
    <subcellularLocation>
        <location evidence="1">Cell membrane</location>
        <topology evidence="1">Multi-pass membrane protein</topology>
    </subcellularLocation>
</comment>
<comment type="caution">
    <text evidence="8">The sequence shown here is derived from an EMBL/GenBank/DDBJ whole genome shotgun (WGS) entry which is preliminary data.</text>
</comment>
<evidence type="ECO:0000256" key="6">
    <source>
        <dbReference type="SAM" id="Phobius"/>
    </source>
</evidence>
<evidence type="ECO:0000256" key="2">
    <source>
        <dbReference type="ARBA" id="ARBA00022475"/>
    </source>
</evidence>
<dbReference type="GO" id="GO:0005886">
    <property type="term" value="C:plasma membrane"/>
    <property type="evidence" value="ECO:0007669"/>
    <property type="project" value="UniProtKB-SubCell"/>
</dbReference>
<feature type="transmembrane region" description="Helical" evidence="6">
    <location>
        <begin position="415"/>
        <end position="442"/>
    </location>
</feature>
<feature type="transmembrane region" description="Helical" evidence="6">
    <location>
        <begin position="384"/>
        <end position="409"/>
    </location>
</feature>
<reference evidence="8" key="1">
    <citation type="submission" date="2019-09" db="EMBL/GenBank/DDBJ databases">
        <title>Characterisation of the sponge microbiome using genome-centric metagenomics.</title>
        <authorList>
            <person name="Engelberts J.P."/>
            <person name="Robbins S.J."/>
            <person name="De Goeij J.M."/>
            <person name="Aranda M."/>
            <person name="Bell S.C."/>
            <person name="Webster N.S."/>
        </authorList>
    </citation>
    <scope>NUCLEOTIDE SEQUENCE</scope>
    <source>
        <strain evidence="8">SB0664_bin_27</strain>
    </source>
</reference>
<organism evidence="8">
    <name type="scientific">Caldilineaceae bacterium SB0664_bin_27</name>
    <dbReference type="NCBI Taxonomy" id="2605260"/>
    <lineage>
        <taxon>Bacteria</taxon>
        <taxon>Bacillati</taxon>
        <taxon>Chloroflexota</taxon>
        <taxon>Caldilineae</taxon>
        <taxon>Caldilineales</taxon>
        <taxon>Caldilineaceae</taxon>
    </lineage>
</organism>
<dbReference type="InterPro" id="IPR051449">
    <property type="entry name" value="ABC-2_transporter_component"/>
</dbReference>
<evidence type="ECO:0000256" key="1">
    <source>
        <dbReference type="ARBA" id="ARBA00004651"/>
    </source>
</evidence>
<evidence type="ECO:0000256" key="3">
    <source>
        <dbReference type="ARBA" id="ARBA00022692"/>
    </source>
</evidence>
<feature type="transmembrane region" description="Helical" evidence="6">
    <location>
        <begin position="501"/>
        <end position="523"/>
    </location>
</feature>
<keyword evidence="2" id="KW-1003">Cell membrane</keyword>
<accession>A0A6B0YR13</accession>
<keyword evidence="5 6" id="KW-0472">Membrane</keyword>
<feature type="transmembrane region" description="Helical" evidence="6">
    <location>
        <begin position="333"/>
        <end position="358"/>
    </location>
</feature>
<evidence type="ECO:0000313" key="8">
    <source>
        <dbReference type="EMBL" id="MXY91898.1"/>
    </source>
</evidence>
<sequence>MRKILAVTAKEIYIVFRDRNLILLMFATPLVLSTIIGMAFGGIGESEVPDFAEIPVAVVNHDEGVDLQEIINLPEQFANLDALPFNLEDFGFPPNQSAVGPNPLLQDGSELNFGDILSGILLSQPITSTSTIGGAGFDVAQFECSLLDPSGEAGAANFAAEGSLDDLLDATAVQDPEQARAAVDSGEFAAAVIIPAGFSRRMVPQFAFDEGGKLYTKPADETGAVEVYANSGRPISSRILHSIVAGVVYQFERVNVALSATLETSVNTLLDSLAGGDIDLSAVDLPATAAALQGLDATALEPLGCLIAPGANNTTVAQQPLDASQEAPPFARIIVPIGAAQAVFFALFTGVFGINSIYEERKNWTLQRLIVSPTPRSYLLAGKLLGNVTVVFLQILILMAALTLIASVVLGAPTFIWGTNITALLAVTAALALCVSGLGVFVVGLAKTPEQVQLFGPMINISLAVLGGAFGFALPEQAARFSLIYWGVDAFVDLSLSQPDVSLNILVLFCQGIALFLLGTWLFKRRIDL</sequence>
<feature type="domain" description="ABC-2 type transporter transmembrane" evidence="7">
    <location>
        <begin position="22"/>
        <end position="520"/>
    </location>
</feature>
<proteinExistence type="predicted"/>
<evidence type="ECO:0000256" key="5">
    <source>
        <dbReference type="ARBA" id="ARBA00023136"/>
    </source>
</evidence>
<name>A0A6B0YR13_9CHLR</name>
<dbReference type="InterPro" id="IPR013525">
    <property type="entry name" value="ABC2_TM"/>
</dbReference>
<protein>
    <submittedName>
        <fullName evidence="8">ABC transporter permease</fullName>
    </submittedName>
</protein>
<gene>
    <name evidence="8" type="ORF">F4Y42_00430</name>
</gene>
<dbReference type="AlphaFoldDB" id="A0A6B0YR13"/>
<feature type="transmembrane region" description="Helical" evidence="6">
    <location>
        <begin position="21"/>
        <end position="43"/>
    </location>
</feature>
<dbReference type="EMBL" id="VXRG01000004">
    <property type="protein sequence ID" value="MXY91898.1"/>
    <property type="molecule type" value="Genomic_DNA"/>
</dbReference>
<feature type="transmembrane region" description="Helical" evidence="6">
    <location>
        <begin position="454"/>
        <end position="474"/>
    </location>
</feature>
<evidence type="ECO:0000259" key="7">
    <source>
        <dbReference type="Pfam" id="PF12698"/>
    </source>
</evidence>
<dbReference type="PANTHER" id="PTHR30294:SF29">
    <property type="entry name" value="MULTIDRUG ABC TRANSPORTER PERMEASE YBHS-RELATED"/>
    <property type="match status" value="1"/>
</dbReference>
<dbReference type="PANTHER" id="PTHR30294">
    <property type="entry name" value="MEMBRANE COMPONENT OF ABC TRANSPORTER YHHJ-RELATED"/>
    <property type="match status" value="1"/>
</dbReference>
<dbReference type="GO" id="GO:0140359">
    <property type="term" value="F:ABC-type transporter activity"/>
    <property type="evidence" value="ECO:0007669"/>
    <property type="project" value="InterPro"/>
</dbReference>